<proteinExistence type="predicted"/>
<reference evidence="2 3" key="1">
    <citation type="journal article" date="2007" name="Nature">
        <title>Evolution of genes and genomes on the Drosophila phylogeny.</title>
        <authorList>
            <consortium name="Drosophila 12 Genomes Consortium"/>
            <person name="Clark A.G."/>
            <person name="Eisen M.B."/>
            <person name="Smith D.R."/>
            <person name="Bergman C.M."/>
            <person name="Oliver B."/>
            <person name="Markow T.A."/>
            <person name="Kaufman T.C."/>
            <person name="Kellis M."/>
            <person name="Gelbart W."/>
            <person name="Iyer V.N."/>
            <person name="Pollard D.A."/>
            <person name="Sackton T.B."/>
            <person name="Larracuente A.M."/>
            <person name="Singh N.D."/>
            <person name="Abad J.P."/>
            <person name="Abt D.N."/>
            <person name="Adryan B."/>
            <person name="Aguade M."/>
            <person name="Akashi H."/>
            <person name="Anderson W.W."/>
            <person name="Aquadro C.F."/>
            <person name="Ardell D.H."/>
            <person name="Arguello R."/>
            <person name="Artieri C.G."/>
            <person name="Barbash D.A."/>
            <person name="Barker D."/>
            <person name="Barsanti P."/>
            <person name="Batterham P."/>
            <person name="Batzoglou S."/>
            <person name="Begun D."/>
            <person name="Bhutkar A."/>
            <person name="Blanco E."/>
            <person name="Bosak S.A."/>
            <person name="Bradley R.K."/>
            <person name="Brand A.D."/>
            <person name="Brent M.R."/>
            <person name="Brooks A.N."/>
            <person name="Brown R.H."/>
            <person name="Butlin R.K."/>
            <person name="Caggese C."/>
            <person name="Calvi B.R."/>
            <person name="Bernardo de Carvalho A."/>
            <person name="Caspi A."/>
            <person name="Castrezana S."/>
            <person name="Celniker S.E."/>
            <person name="Chang J.L."/>
            <person name="Chapple C."/>
            <person name="Chatterji S."/>
            <person name="Chinwalla A."/>
            <person name="Civetta A."/>
            <person name="Clifton S.W."/>
            <person name="Comeron J.M."/>
            <person name="Costello J.C."/>
            <person name="Coyne J.A."/>
            <person name="Daub J."/>
            <person name="David R.G."/>
            <person name="Delcher A.L."/>
            <person name="Delehaunty K."/>
            <person name="Do C.B."/>
            <person name="Ebling H."/>
            <person name="Edwards K."/>
            <person name="Eickbush T."/>
            <person name="Evans J.D."/>
            <person name="Filipski A."/>
            <person name="Findeiss S."/>
            <person name="Freyhult E."/>
            <person name="Fulton L."/>
            <person name="Fulton R."/>
            <person name="Garcia A.C."/>
            <person name="Gardiner A."/>
            <person name="Garfield D.A."/>
            <person name="Garvin B.E."/>
            <person name="Gibson G."/>
            <person name="Gilbert D."/>
            <person name="Gnerre S."/>
            <person name="Godfrey J."/>
            <person name="Good R."/>
            <person name="Gotea V."/>
            <person name="Gravely B."/>
            <person name="Greenberg A.J."/>
            <person name="Griffiths-Jones S."/>
            <person name="Gross S."/>
            <person name="Guigo R."/>
            <person name="Gustafson E.A."/>
            <person name="Haerty W."/>
            <person name="Hahn M.W."/>
            <person name="Halligan D.L."/>
            <person name="Halpern A.L."/>
            <person name="Halter G.M."/>
            <person name="Han M.V."/>
            <person name="Heger A."/>
            <person name="Hillier L."/>
            <person name="Hinrichs A.S."/>
            <person name="Holmes I."/>
            <person name="Hoskins R.A."/>
            <person name="Hubisz M.J."/>
            <person name="Hultmark D."/>
            <person name="Huntley M.A."/>
            <person name="Jaffe D.B."/>
            <person name="Jagadeeshan S."/>
            <person name="Jeck W.R."/>
            <person name="Johnson J."/>
            <person name="Jones C.D."/>
            <person name="Jordan W.C."/>
            <person name="Karpen G.H."/>
            <person name="Kataoka E."/>
            <person name="Keightley P.D."/>
            <person name="Kheradpour P."/>
            <person name="Kirkness E.F."/>
            <person name="Koerich L.B."/>
            <person name="Kristiansen K."/>
            <person name="Kudrna D."/>
            <person name="Kulathinal R.J."/>
            <person name="Kumar S."/>
            <person name="Kwok R."/>
            <person name="Lander E."/>
            <person name="Langley C.H."/>
            <person name="Lapoint R."/>
            <person name="Lazzaro B.P."/>
            <person name="Lee S.J."/>
            <person name="Levesque L."/>
            <person name="Li R."/>
            <person name="Lin C.F."/>
            <person name="Lin M.F."/>
            <person name="Lindblad-Toh K."/>
            <person name="Llopart A."/>
            <person name="Long M."/>
            <person name="Low L."/>
            <person name="Lozovsky E."/>
            <person name="Lu J."/>
            <person name="Luo M."/>
            <person name="Machado C.A."/>
            <person name="Makalowski W."/>
            <person name="Marzo M."/>
            <person name="Matsuda M."/>
            <person name="Matzkin L."/>
            <person name="McAllister B."/>
            <person name="McBride C.S."/>
            <person name="McKernan B."/>
            <person name="McKernan K."/>
            <person name="Mendez-Lago M."/>
            <person name="Minx P."/>
            <person name="Mollenhauer M.U."/>
            <person name="Montooth K."/>
            <person name="Mount S.M."/>
            <person name="Mu X."/>
            <person name="Myers E."/>
            <person name="Negre B."/>
            <person name="Newfeld S."/>
            <person name="Nielsen R."/>
            <person name="Noor M.A."/>
            <person name="O'Grady P."/>
            <person name="Pachter L."/>
            <person name="Papaceit M."/>
            <person name="Parisi M.J."/>
            <person name="Parisi M."/>
            <person name="Parts L."/>
            <person name="Pedersen J.S."/>
            <person name="Pesole G."/>
            <person name="Phillippy A.M."/>
            <person name="Ponting C.P."/>
            <person name="Pop M."/>
            <person name="Porcelli D."/>
            <person name="Powell J.R."/>
            <person name="Prohaska S."/>
            <person name="Pruitt K."/>
            <person name="Puig M."/>
            <person name="Quesneville H."/>
            <person name="Ram K.R."/>
            <person name="Rand D."/>
            <person name="Rasmussen M.D."/>
            <person name="Reed L.K."/>
            <person name="Reenan R."/>
            <person name="Reily A."/>
            <person name="Remington K.A."/>
            <person name="Rieger T.T."/>
            <person name="Ritchie M.G."/>
            <person name="Robin C."/>
            <person name="Rogers Y.H."/>
            <person name="Rohde C."/>
            <person name="Rozas J."/>
            <person name="Rubenfield M.J."/>
            <person name="Ruiz A."/>
            <person name="Russo S."/>
            <person name="Salzberg S.L."/>
            <person name="Sanchez-Gracia A."/>
            <person name="Saranga D.J."/>
            <person name="Sato H."/>
            <person name="Schaeffer S.W."/>
            <person name="Schatz M.C."/>
            <person name="Schlenke T."/>
            <person name="Schwartz R."/>
            <person name="Segarra C."/>
            <person name="Singh R.S."/>
            <person name="Sirot L."/>
            <person name="Sirota M."/>
            <person name="Sisneros N.B."/>
            <person name="Smith C.D."/>
            <person name="Smith T.F."/>
            <person name="Spieth J."/>
            <person name="Stage D.E."/>
            <person name="Stark A."/>
            <person name="Stephan W."/>
            <person name="Strausberg R.L."/>
            <person name="Strempel S."/>
            <person name="Sturgill D."/>
            <person name="Sutton G."/>
            <person name="Sutton G.G."/>
            <person name="Tao W."/>
            <person name="Teichmann S."/>
            <person name="Tobari Y.N."/>
            <person name="Tomimura Y."/>
            <person name="Tsolas J.M."/>
            <person name="Valente V.L."/>
            <person name="Venter E."/>
            <person name="Venter J.C."/>
            <person name="Vicario S."/>
            <person name="Vieira F.G."/>
            <person name="Vilella A.J."/>
            <person name="Villasante A."/>
            <person name="Walenz B."/>
            <person name="Wang J."/>
            <person name="Wasserman M."/>
            <person name="Watts T."/>
            <person name="Wilson D."/>
            <person name="Wilson R.K."/>
            <person name="Wing R.A."/>
            <person name="Wolfner M.F."/>
            <person name="Wong A."/>
            <person name="Wong G.K."/>
            <person name="Wu C.I."/>
            <person name="Wu G."/>
            <person name="Yamamoto D."/>
            <person name="Yang H.P."/>
            <person name="Yang S.P."/>
            <person name="Yorke J.A."/>
            <person name="Yoshida K."/>
            <person name="Zdobnov E."/>
            <person name="Zhang P."/>
            <person name="Zhang Y."/>
            <person name="Zimin A.V."/>
            <person name="Baldwin J."/>
            <person name="Abdouelleil A."/>
            <person name="Abdulkadir J."/>
            <person name="Abebe A."/>
            <person name="Abera B."/>
            <person name="Abreu J."/>
            <person name="Acer S.C."/>
            <person name="Aftuck L."/>
            <person name="Alexander A."/>
            <person name="An P."/>
            <person name="Anderson E."/>
            <person name="Anderson S."/>
            <person name="Arachi H."/>
            <person name="Azer M."/>
            <person name="Bachantsang P."/>
            <person name="Barry A."/>
            <person name="Bayul T."/>
            <person name="Berlin A."/>
            <person name="Bessette D."/>
            <person name="Bloom T."/>
            <person name="Blye J."/>
            <person name="Boguslavskiy L."/>
            <person name="Bonnet C."/>
            <person name="Boukhgalter B."/>
            <person name="Bourzgui I."/>
            <person name="Brown A."/>
            <person name="Cahill P."/>
            <person name="Channer S."/>
            <person name="Cheshatsang Y."/>
            <person name="Chuda L."/>
            <person name="Citroen M."/>
            <person name="Collymore A."/>
            <person name="Cooke P."/>
            <person name="Costello M."/>
            <person name="D'Aco K."/>
            <person name="Daza R."/>
            <person name="De Haan G."/>
            <person name="DeGray S."/>
            <person name="DeMaso C."/>
            <person name="Dhargay N."/>
            <person name="Dooley K."/>
            <person name="Dooley E."/>
            <person name="Doricent M."/>
            <person name="Dorje P."/>
            <person name="Dorjee K."/>
            <person name="Dupes A."/>
            <person name="Elong R."/>
            <person name="Falk J."/>
            <person name="Farina A."/>
            <person name="Faro S."/>
            <person name="Ferguson D."/>
            <person name="Fisher S."/>
            <person name="Foley C.D."/>
            <person name="Franke A."/>
            <person name="Friedrich D."/>
            <person name="Gadbois L."/>
            <person name="Gearin G."/>
            <person name="Gearin C.R."/>
            <person name="Giannoukos G."/>
            <person name="Goode T."/>
            <person name="Graham J."/>
            <person name="Grandbois E."/>
            <person name="Grewal S."/>
            <person name="Gyaltsen K."/>
            <person name="Hafez N."/>
            <person name="Hagos B."/>
            <person name="Hall J."/>
            <person name="Henson C."/>
            <person name="Hollinger A."/>
            <person name="Honan T."/>
            <person name="Huard M.D."/>
            <person name="Hughes L."/>
            <person name="Hurhula B."/>
            <person name="Husby M.E."/>
            <person name="Kamat A."/>
            <person name="Kanga B."/>
            <person name="Kashin S."/>
            <person name="Khazanovich D."/>
            <person name="Kisner P."/>
            <person name="Lance K."/>
            <person name="Lara M."/>
            <person name="Lee W."/>
            <person name="Lennon N."/>
            <person name="Letendre F."/>
            <person name="LeVine R."/>
            <person name="Lipovsky A."/>
            <person name="Liu X."/>
            <person name="Liu J."/>
            <person name="Liu S."/>
            <person name="Lokyitsang T."/>
            <person name="Lokyitsang Y."/>
            <person name="Lubonja R."/>
            <person name="Lui A."/>
            <person name="MacDonald P."/>
            <person name="Magnisalis V."/>
            <person name="Maru K."/>
            <person name="Matthews C."/>
            <person name="McCusker W."/>
            <person name="McDonough S."/>
            <person name="Mehta T."/>
            <person name="Meldrim J."/>
            <person name="Meneus L."/>
            <person name="Mihai O."/>
            <person name="Mihalev A."/>
            <person name="Mihova T."/>
            <person name="Mittelman R."/>
            <person name="Mlenga V."/>
            <person name="Montmayeur A."/>
            <person name="Mulrain L."/>
            <person name="Navidi A."/>
            <person name="Naylor J."/>
            <person name="Negash T."/>
            <person name="Nguyen T."/>
            <person name="Nguyen N."/>
            <person name="Nicol R."/>
            <person name="Norbu C."/>
            <person name="Norbu N."/>
            <person name="Novod N."/>
            <person name="O'Neill B."/>
            <person name="Osman S."/>
            <person name="Markiewicz E."/>
            <person name="Oyono O.L."/>
            <person name="Patti C."/>
            <person name="Phunkhang P."/>
            <person name="Pierre F."/>
            <person name="Priest M."/>
            <person name="Raghuraman S."/>
            <person name="Rege F."/>
            <person name="Reyes R."/>
            <person name="Rise C."/>
            <person name="Rogov P."/>
            <person name="Ross K."/>
            <person name="Ryan E."/>
            <person name="Settipalli S."/>
            <person name="Shea T."/>
            <person name="Sherpa N."/>
            <person name="Shi L."/>
            <person name="Shih D."/>
            <person name="Sparrow T."/>
            <person name="Spaulding J."/>
            <person name="Stalker J."/>
            <person name="Stange-Thomann N."/>
            <person name="Stavropoulos S."/>
            <person name="Stone C."/>
            <person name="Strader C."/>
            <person name="Tesfaye S."/>
            <person name="Thomson T."/>
            <person name="Thoulutsang Y."/>
            <person name="Thoulutsang D."/>
            <person name="Topham K."/>
            <person name="Topping I."/>
            <person name="Tsamla T."/>
            <person name="Vassiliev H."/>
            <person name="Vo A."/>
            <person name="Wangchuk T."/>
            <person name="Wangdi T."/>
            <person name="Weiand M."/>
            <person name="Wilkinson J."/>
            <person name="Wilson A."/>
            <person name="Yadav S."/>
            <person name="Young G."/>
            <person name="Yu Q."/>
            <person name="Zembek L."/>
            <person name="Zhong D."/>
            <person name="Zimmer A."/>
            <person name="Zwirko Z."/>
            <person name="Jaffe D.B."/>
            <person name="Alvarez P."/>
            <person name="Brockman W."/>
            <person name="Butler J."/>
            <person name="Chin C."/>
            <person name="Gnerre S."/>
            <person name="Grabherr M."/>
            <person name="Kleber M."/>
            <person name="Mauceli E."/>
            <person name="MacCallum I."/>
        </authorList>
    </citation>
    <scope>NUCLEOTIDE SEQUENCE [LARGE SCALE GENOMIC DNA]</scope>
    <source>
        <strain evidence="3">MSH-3 / Tucson 14011-0111.49</strain>
    </source>
</reference>
<name>B4H4E0_DROPE</name>
<evidence type="ECO:0000256" key="1">
    <source>
        <dbReference type="SAM" id="MobiDB-lite"/>
    </source>
</evidence>
<dbReference type="AlphaFoldDB" id="B4H4E0"/>
<keyword evidence="3" id="KW-1185">Reference proteome</keyword>
<gene>
    <name evidence="2" type="primary">Dper\GL20697</name>
    <name evidence="2" type="ORF">Dper_GL20697</name>
</gene>
<protein>
    <submittedName>
        <fullName evidence="2">GL20697</fullName>
    </submittedName>
</protein>
<evidence type="ECO:0000313" key="3">
    <source>
        <dbReference type="Proteomes" id="UP000008744"/>
    </source>
</evidence>
<sequence>MLDFYYAAGLTNFRASELARDTAPETETETETEAEKEETQTSATIKTETNHIYVDHLPSAEPAENLKPEKEVEVRVQVPVPVDIEAGLPFY</sequence>
<accession>B4H4E0</accession>
<evidence type="ECO:0000313" key="2">
    <source>
        <dbReference type="EMBL" id="EDW31255.1"/>
    </source>
</evidence>
<dbReference type="Proteomes" id="UP000008744">
    <property type="component" value="Unassembled WGS sequence"/>
</dbReference>
<feature type="compositionally biased region" description="Acidic residues" evidence="1">
    <location>
        <begin position="24"/>
        <end position="36"/>
    </location>
</feature>
<feature type="region of interest" description="Disordered" evidence="1">
    <location>
        <begin position="17"/>
        <end position="49"/>
    </location>
</feature>
<organism evidence="3">
    <name type="scientific">Drosophila persimilis</name>
    <name type="common">Fruit fly</name>
    <dbReference type="NCBI Taxonomy" id="7234"/>
    <lineage>
        <taxon>Eukaryota</taxon>
        <taxon>Metazoa</taxon>
        <taxon>Ecdysozoa</taxon>
        <taxon>Arthropoda</taxon>
        <taxon>Hexapoda</taxon>
        <taxon>Insecta</taxon>
        <taxon>Pterygota</taxon>
        <taxon>Neoptera</taxon>
        <taxon>Endopterygota</taxon>
        <taxon>Diptera</taxon>
        <taxon>Brachycera</taxon>
        <taxon>Muscomorpha</taxon>
        <taxon>Ephydroidea</taxon>
        <taxon>Drosophilidae</taxon>
        <taxon>Drosophila</taxon>
        <taxon>Sophophora</taxon>
    </lineage>
</organism>
<dbReference type="HOGENOM" id="CLU_2429383_0_0_1"/>
<dbReference type="EMBL" id="CH479208">
    <property type="protein sequence ID" value="EDW31255.1"/>
    <property type="molecule type" value="Genomic_DNA"/>
</dbReference>
<dbReference type="SMR" id="B4H4E0"/>